<name>A0A553R9K2_9TELE</name>
<dbReference type="PANTHER" id="PTHR22014">
    <property type="entry name" value="RNA-BINDING PROTEIN 33"/>
    <property type="match status" value="1"/>
</dbReference>
<feature type="compositionally biased region" description="Gly residues" evidence="1">
    <location>
        <begin position="95"/>
        <end position="105"/>
    </location>
</feature>
<reference evidence="3 4" key="1">
    <citation type="journal article" date="2019" name="Sci. Data">
        <title>Hybrid genome assembly and annotation of Danionella translucida.</title>
        <authorList>
            <person name="Kadobianskyi M."/>
            <person name="Schulze L."/>
            <person name="Schuelke M."/>
            <person name="Judkewitz B."/>
        </authorList>
    </citation>
    <scope>NUCLEOTIDE SEQUENCE [LARGE SCALE GENOMIC DNA]</scope>
    <source>
        <strain evidence="3 4">Bolton</strain>
    </source>
</reference>
<gene>
    <name evidence="3" type="ORF">DNTS_016662</name>
</gene>
<feature type="compositionally biased region" description="Pro residues" evidence="1">
    <location>
        <begin position="138"/>
        <end position="152"/>
    </location>
</feature>
<dbReference type="OrthoDB" id="5990677at2759"/>
<dbReference type="GO" id="GO:0003723">
    <property type="term" value="F:RNA binding"/>
    <property type="evidence" value="ECO:0007669"/>
    <property type="project" value="TreeGrafter"/>
</dbReference>
<keyword evidence="4" id="KW-1185">Reference proteome</keyword>
<protein>
    <submittedName>
        <fullName evidence="3">Uncharacterized protein</fullName>
    </submittedName>
</protein>
<organism evidence="3 4">
    <name type="scientific">Danionella cerebrum</name>
    <dbReference type="NCBI Taxonomy" id="2873325"/>
    <lineage>
        <taxon>Eukaryota</taxon>
        <taxon>Metazoa</taxon>
        <taxon>Chordata</taxon>
        <taxon>Craniata</taxon>
        <taxon>Vertebrata</taxon>
        <taxon>Euteleostomi</taxon>
        <taxon>Actinopterygii</taxon>
        <taxon>Neopterygii</taxon>
        <taxon>Teleostei</taxon>
        <taxon>Ostariophysi</taxon>
        <taxon>Cypriniformes</taxon>
        <taxon>Danionidae</taxon>
        <taxon>Danioninae</taxon>
        <taxon>Danionella</taxon>
    </lineage>
</organism>
<evidence type="ECO:0000256" key="2">
    <source>
        <dbReference type="SAM" id="SignalP"/>
    </source>
</evidence>
<feature type="signal peptide" evidence="2">
    <location>
        <begin position="1"/>
        <end position="15"/>
    </location>
</feature>
<dbReference type="Proteomes" id="UP000316079">
    <property type="component" value="Unassembled WGS sequence"/>
</dbReference>
<keyword evidence="2" id="KW-0732">Signal</keyword>
<dbReference type="EMBL" id="SRMA01025131">
    <property type="protein sequence ID" value="TRY98864.1"/>
    <property type="molecule type" value="Genomic_DNA"/>
</dbReference>
<proteinExistence type="predicted"/>
<dbReference type="InterPro" id="IPR039878">
    <property type="entry name" value="RBM33"/>
</dbReference>
<feature type="chain" id="PRO_5021757266" evidence="2">
    <location>
        <begin position="16"/>
        <end position="165"/>
    </location>
</feature>
<accession>A0A553R9K2</accession>
<comment type="caution">
    <text evidence="3">The sequence shown here is derived from an EMBL/GenBank/DDBJ whole genome shotgun (WGS) entry which is preliminary data.</text>
</comment>
<feature type="region of interest" description="Disordered" evidence="1">
    <location>
        <begin position="36"/>
        <end position="165"/>
    </location>
</feature>
<sequence>MSLCLILRVFVVTQAPPDFQQHHQGNFGPPLHSLVSQEQWRGPPQPHHNQDRFFPGEPPFPSPHMFDQPGPPALLNNSILGLSGQGPPSFPPQGALGGSGYGPMGLGQNQGPPSLSMQHPGPPGHPGSRGFVGHRQPFSPPHQGPPFSPPHIPYGVQVRHRVSDS</sequence>
<evidence type="ECO:0000313" key="3">
    <source>
        <dbReference type="EMBL" id="TRY98864.1"/>
    </source>
</evidence>
<dbReference type="AlphaFoldDB" id="A0A553R9K2"/>
<evidence type="ECO:0000313" key="4">
    <source>
        <dbReference type="Proteomes" id="UP000316079"/>
    </source>
</evidence>
<dbReference type="PANTHER" id="PTHR22014:SF2">
    <property type="entry name" value="RNA-BINDING PROTEIN 33"/>
    <property type="match status" value="1"/>
</dbReference>
<evidence type="ECO:0000256" key="1">
    <source>
        <dbReference type="SAM" id="MobiDB-lite"/>
    </source>
</evidence>